<keyword evidence="2 5" id="KW-0561">Oxygen transport</keyword>
<gene>
    <name evidence="7" type="ORF">ATO11_14280</name>
</gene>
<name>A0A0L1JNU6_9RHOB</name>
<feature type="domain" description="Globin" evidence="6">
    <location>
        <begin position="1"/>
        <end position="133"/>
    </location>
</feature>
<organism evidence="7 8">
    <name type="scientific">Pseudaestuariivita atlantica</name>
    <dbReference type="NCBI Taxonomy" id="1317121"/>
    <lineage>
        <taxon>Bacteria</taxon>
        <taxon>Pseudomonadati</taxon>
        <taxon>Pseudomonadota</taxon>
        <taxon>Alphaproteobacteria</taxon>
        <taxon>Rhodobacterales</taxon>
        <taxon>Paracoccaceae</taxon>
        <taxon>Pseudaestuariivita</taxon>
    </lineage>
</organism>
<dbReference type="GO" id="GO:0046872">
    <property type="term" value="F:metal ion binding"/>
    <property type="evidence" value="ECO:0007669"/>
    <property type="project" value="UniProtKB-KW"/>
</dbReference>
<dbReference type="GO" id="GO:0019825">
    <property type="term" value="F:oxygen binding"/>
    <property type="evidence" value="ECO:0007669"/>
    <property type="project" value="InterPro"/>
</dbReference>
<dbReference type="GO" id="GO:0046210">
    <property type="term" value="P:nitric oxide catabolic process"/>
    <property type="evidence" value="ECO:0007669"/>
    <property type="project" value="TreeGrafter"/>
</dbReference>
<dbReference type="InterPro" id="IPR000971">
    <property type="entry name" value="Globin"/>
</dbReference>
<dbReference type="STRING" id="1317121.ATO11_14280"/>
<dbReference type="GO" id="GO:0005344">
    <property type="term" value="F:oxygen carrier activity"/>
    <property type="evidence" value="ECO:0007669"/>
    <property type="project" value="UniProtKB-KW"/>
</dbReference>
<dbReference type="RefSeq" id="WP_050531573.1">
    <property type="nucleotide sequence ID" value="NZ_AQQZ01000006.1"/>
</dbReference>
<keyword evidence="1 5" id="KW-0349">Heme</keyword>
<dbReference type="OrthoDB" id="3213438at2"/>
<accession>A0A0L1JNU6</accession>
<dbReference type="GO" id="GO:0071500">
    <property type="term" value="P:cellular response to nitrosative stress"/>
    <property type="evidence" value="ECO:0007669"/>
    <property type="project" value="TreeGrafter"/>
</dbReference>
<dbReference type="PROSITE" id="PS01033">
    <property type="entry name" value="GLOBIN"/>
    <property type="match status" value="1"/>
</dbReference>
<dbReference type="SUPFAM" id="SSF46458">
    <property type="entry name" value="Globin-like"/>
    <property type="match status" value="1"/>
</dbReference>
<evidence type="ECO:0000256" key="4">
    <source>
        <dbReference type="ARBA" id="ARBA00023004"/>
    </source>
</evidence>
<evidence type="ECO:0000256" key="5">
    <source>
        <dbReference type="RuleBase" id="RU000356"/>
    </source>
</evidence>
<keyword evidence="5" id="KW-0813">Transport</keyword>
<comment type="similarity">
    <text evidence="5">Belongs to the globin family.</text>
</comment>
<evidence type="ECO:0000259" key="6">
    <source>
        <dbReference type="PROSITE" id="PS01033"/>
    </source>
</evidence>
<protein>
    <recommendedName>
        <fullName evidence="6">Globin domain-containing protein</fullName>
    </recommendedName>
</protein>
<keyword evidence="3" id="KW-0479">Metal-binding</keyword>
<dbReference type="GO" id="GO:0008941">
    <property type="term" value="F:nitric oxide dioxygenase NAD(P)H activity"/>
    <property type="evidence" value="ECO:0007669"/>
    <property type="project" value="TreeGrafter"/>
</dbReference>
<dbReference type="PANTHER" id="PTHR43396">
    <property type="entry name" value="FLAVOHEMOPROTEIN"/>
    <property type="match status" value="1"/>
</dbReference>
<evidence type="ECO:0000256" key="1">
    <source>
        <dbReference type="ARBA" id="ARBA00022617"/>
    </source>
</evidence>
<keyword evidence="8" id="KW-1185">Reference proteome</keyword>
<dbReference type="GO" id="GO:0020037">
    <property type="term" value="F:heme binding"/>
    <property type="evidence" value="ECO:0007669"/>
    <property type="project" value="InterPro"/>
</dbReference>
<evidence type="ECO:0000256" key="2">
    <source>
        <dbReference type="ARBA" id="ARBA00022621"/>
    </source>
</evidence>
<dbReference type="InterPro" id="IPR009050">
    <property type="entry name" value="Globin-like_sf"/>
</dbReference>
<proteinExistence type="inferred from homology"/>
<dbReference type="Pfam" id="PF00042">
    <property type="entry name" value="Globin"/>
    <property type="match status" value="1"/>
</dbReference>
<dbReference type="Proteomes" id="UP000036938">
    <property type="component" value="Unassembled WGS sequence"/>
</dbReference>
<reference evidence="7 8" key="1">
    <citation type="journal article" date="2015" name="Int. J. Syst. Evol. Microbiol.">
        <title>Aestuariivita atlantica sp. nov., isolated from deep sea sediment of the Atlantic Ocean.</title>
        <authorList>
            <person name="Li G."/>
            <person name="Lai Q."/>
            <person name="Du Y."/>
            <person name="Liu X."/>
            <person name="Sun F."/>
            <person name="Shao Z."/>
        </authorList>
    </citation>
    <scope>NUCLEOTIDE SEQUENCE [LARGE SCALE GENOMIC DNA]</scope>
    <source>
        <strain evidence="7 8">22II-S11-z3</strain>
    </source>
</reference>
<evidence type="ECO:0000313" key="7">
    <source>
        <dbReference type="EMBL" id="KNG93078.1"/>
    </source>
</evidence>
<dbReference type="GO" id="GO:0071949">
    <property type="term" value="F:FAD binding"/>
    <property type="evidence" value="ECO:0007669"/>
    <property type="project" value="TreeGrafter"/>
</dbReference>
<comment type="caution">
    <text evidence="7">The sequence shown here is derived from an EMBL/GenBank/DDBJ whole genome shotgun (WGS) entry which is preliminary data.</text>
</comment>
<dbReference type="EMBL" id="AQQZ01000006">
    <property type="protein sequence ID" value="KNG93078.1"/>
    <property type="molecule type" value="Genomic_DNA"/>
</dbReference>
<sequence>MTDPIATIRRTWALAAAAPEDTARVFYSTLFRVNPESQALFRNDLDAQGDKLMETLGFIVDNLENEEALMVAARDLAIRHVAYGVKAEDYDSVGFALIATLETLLGSEFDAEARATWIEVYGTLSKAMIEAAYPA</sequence>
<dbReference type="PANTHER" id="PTHR43396:SF3">
    <property type="entry name" value="FLAVOHEMOPROTEIN"/>
    <property type="match status" value="1"/>
</dbReference>
<dbReference type="InterPro" id="IPR012292">
    <property type="entry name" value="Globin/Proto"/>
</dbReference>
<evidence type="ECO:0000256" key="3">
    <source>
        <dbReference type="ARBA" id="ARBA00022723"/>
    </source>
</evidence>
<dbReference type="Gene3D" id="1.10.490.10">
    <property type="entry name" value="Globins"/>
    <property type="match status" value="1"/>
</dbReference>
<keyword evidence="4" id="KW-0408">Iron</keyword>
<evidence type="ECO:0000313" key="8">
    <source>
        <dbReference type="Proteomes" id="UP000036938"/>
    </source>
</evidence>
<dbReference type="AlphaFoldDB" id="A0A0L1JNU6"/>